<sequence length="33" mass="3731">MVEYVGKKTDESQMKEVVNGMKKAPGDRCPDLF</sequence>
<gene>
    <name evidence="1" type="ORF">C8P63_101300</name>
</gene>
<dbReference type="AlphaFoldDB" id="A0A2T6C9T0"/>
<protein>
    <submittedName>
        <fullName evidence="1">Uncharacterized protein</fullName>
    </submittedName>
</protein>
<reference evidence="1 2" key="1">
    <citation type="submission" date="2018-04" db="EMBL/GenBank/DDBJ databases">
        <title>Genomic Encyclopedia of Archaeal and Bacterial Type Strains, Phase II (KMG-II): from individual species to whole genera.</title>
        <authorList>
            <person name="Goeker M."/>
        </authorList>
    </citation>
    <scope>NUCLEOTIDE SEQUENCE [LARGE SCALE GENOMIC DNA]</scope>
    <source>
        <strain evidence="1 2">DSM 45787</strain>
    </source>
</reference>
<keyword evidence="2" id="KW-1185">Reference proteome</keyword>
<dbReference type="EMBL" id="QBKR01000001">
    <property type="protein sequence ID" value="PTX65071.1"/>
    <property type="molecule type" value="Genomic_DNA"/>
</dbReference>
<proteinExistence type="predicted"/>
<name>A0A2T6C9T0_9BACL</name>
<accession>A0A2T6C9T0</accession>
<dbReference type="Proteomes" id="UP000244240">
    <property type="component" value="Unassembled WGS sequence"/>
</dbReference>
<evidence type="ECO:0000313" key="2">
    <source>
        <dbReference type="Proteomes" id="UP000244240"/>
    </source>
</evidence>
<comment type="caution">
    <text evidence="1">The sequence shown here is derived from an EMBL/GenBank/DDBJ whole genome shotgun (WGS) entry which is preliminary data.</text>
</comment>
<organism evidence="1 2">
    <name type="scientific">Melghirimyces profundicolus</name>
    <dbReference type="NCBI Taxonomy" id="1242148"/>
    <lineage>
        <taxon>Bacteria</taxon>
        <taxon>Bacillati</taxon>
        <taxon>Bacillota</taxon>
        <taxon>Bacilli</taxon>
        <taxon>Bacillales</taxon>
        <taxon>Thermoactinomycetaceae</taxon>
        <taxon>Melghirimyces</taxon>
    </lineage>
</organism>
<evidence type="ECO:0000313" key="1">
    <source>
        <dbReference type="EMBL" id="PTX65071.1"/>
    </source>
</evidence>